<dbReference type="GO" id="GO:0003700">
    <property type="term" value="F:DNA-binding transcription factor activity"/>
    <property type="evidence" value="ECO:0007669"/>
    <property type="project" value="TreeGrafter"/>
</dbReference>
<evidence type="ECO:0000259" key="6">
    <source>
        <dbReference type="PROSITE" id="PS50977"/>
    </source>
</evidence>
<feature type="domain" description="HTH tetR-type" evidence="6">
    <location>
        <begin position="32"/>
        <end position="92"/>
    </location>
</feature>
<dbReference type="Proteomes" id="UP000241447">
    <property type="component" value="Chromosome"/>
</dbReference>
<dbReference type="InterPro" id="IPR050109">
    <property type="entry name" value="HTH-type_TetR-like_transc_reg"/>
</dbReference>
<feature type="DNA-binding region" description="H-T-H motif" evidence="4">
    <location>
        <begin position="55"/>
        <end position="74"/>
    </location>
</feature>
<gene>
    <name evidence="7" type="ORF">DA792_20430</name>
</gene>
<name>A0A2R4M7P2_9RHOB</name>
<feature type="region of interest" description="Disordered" evidence="5">
    <location>
        <begin position="1"/>
        <end position="30"/>
    </location>
</feature>
<evidence type="ECO:0000256" key="5">
    <source>
        <dbReference type="SAM" id="MobiDB-lite"/>
    </source>
</evidence>
<sequence>MSHCSHFGNSHPMTDATPPLSPRKTPRQARSKATVHAILEAAARILETQGVDAVTTNAVADRAGVSVGSLYQYFPSKEAIFAELIRQMRSEMRDDIFRAIDFVADKSLEFAMARLVRAVIHHHVHRALRADALEHLEAQLPPDPDSMAMARQTRTRLALFLAQHDVPTPDQAAGDILHLIIGIAHPALHGGETEFDALARRIDPAVLGYLGANVTYS</sequence>
<keyword evidence="1" id="KW-0805">Transcription regulation</keyword>
<dbReference type="PANTHER" id="PTHR30055">
    <property type="entry name" value="HTH-TYPE TRANSCRIPTIONAL REGULATOR RUTR"/>
    <property type="match status" value="1"/>
</dbReference>
<dbReference type="PRINTS" id="PR00455">
    <property type="entry name" value="HTHTETR"/>
</dbReference>
<evidence type="ECO:0000256" key="2">
    <source>
        <dbReference type="ARBA" id="ARBA00023125"/>
    </source>
</evidence>
<dbReference type="GO" id="GO:0000976">
    <property type="term" value="F:transcription cis-regulatory region binding"/>
    <property type="evidence" value="ECO:0007669"/>
    <property type="project" value="TreeGrafter"/>
</dbReference>
<dbReference type="Gene3D" id="1.10.357.10">
    <property type="entry name" value="Tetracycline Repressor, domain 2"/>
    <property type="match status" value="1"/>
</dbReference>
<evidence type="ECO:0000256" key="4">
    <source>
        <dbReference type="PROSITE-ProRule" id="PRU00335"/>
    </source>
</evidence>
<dbReference type="PROSITE" id="PS50977">
    <property type="entry name" value="HTH_TETR_2"/>
    <property type="match status" value="1"/>
</dbReference>
<dbReference type="KEGG" id="cbak:DA792_20430"/>
<dbReference type="PROSITE" id="PS01081">
    <property type="entry name" value="HTH_TETR_1"/>
    <property type="match status" value="1"/>
</dbReference>
<dbReference type="InterPro" id="IPR001647">
    <property type="entry name" value="HTH_TetR"/>
</dbReference>
<proteinExistence type="predicted"/>
<dbReference type="InterPro" id="IPR009057">
    <property type="entry name" value="Homeodomain-like_sf"/>
</dbReference>
<dbReference type="AlphaFoldDB" id="A0A2R4M7P2"/>
<dbReference type="EMBL" id="CP028475">
    <property type="protein sequence ID" value="AVW93158.1"/>
    <property type="molecule type" value="Genomic_DNA"/>
</dbReference>
<evidence type="ECO:0000313" key="8">
    <source>
        <dbReference type="Proteomes" id="UP000241447"/>
    </source>
</evidence>
<dbReference type="SUPFAM" id="SSF46689">
    <property type="entry name" value="Homeodomain-like"/>
    <property type="match status" value="1"/>
</dbReference>
<keyword evidence="3" id="KW-0804">Transcription</keyword>
<organism evidence="7 8">
    <name type="scientific">Celeribacter baekdonensis</name>
    <dbReference type="NCBI Taxonomy" id="875171"/>
    <lineage>
        <taxon>Bacteria</taxon>
        <taxon>Pseudomonadati</taxon>
        <taxon>Pseudomonadota</taxon>
        <taxon>Alphaproteobacteria</taxon>
        <taxon>Rhodobacterales</taxon>
        <taxon>Roseobacteraceae</taxon>
        <taxon>Celeribacter</taxon>
    </lineage>
</organism>
<protein>
    <submittedName>
        <fullName evidence="7">TetR/AcrR family transcriptional regulator</fullName>
    </submittedName>
</protein>
<accession>A0A2R4M7P2</accession>
<evidence type="ECO:0000313" key="7">
    <source>
        <dbReference type="EMBL" id="AVW93158.1"/>
    </source>
</evidence>
<dbReference type="InterPro" id="IPR023772">
    <property type="entry name" value="DNA-bd_HTH_TetR-type_CS"/>
</dbReference>
<evidence type="ECO:0000256" key="3">
    <source>
        <dbReference type="ARBA" id="ARBA00023163"/>
    </source>
</evidence>
<dbReference type="Pfam" id="PF00440">
    <property type="entry name" value="TetR_N"/>
    <property type="match status" value="1"/>
</dbReference>
<dbReference type="PANTHER" id="PTHR30055:SF234">
    <property type="entry name" value="HTH-TYPE TRANSCRIPTIONAL REGULATOR BETI"/>
    <property type="match status" value="1"/>
</dbReference>
<keyword evidence="2 4" id="KW-0238">DNA-binding</keyword>
<evidence type="ECO:0000256" key="1">
    <source>
        <dbReference type="ARBA" id="ARBA00023015"/>
    </source>
</evidence>
<reference evidence="7 8" key="1">
    <citation type="submission" date="2018-03" db="EMBL/GenBank/DDBJ databases">
        <title>The Complete Genome of Celeribacter baekdonensis strain LH4, a Thiosulfate-Oxidizing Alphaproteobacterium Isolated from Gulf of Mexico Continental Slope Sediments.</title>
        <authorList>
            <person name="Flood B.E."/>
            <person name="Bailey J.V."/>
            <person name="Leprich D."/>
        </authorList>
    </citation>
    <scope>NUCLEOTIDE SEQUENCE [LARGE SCALE GENOMIC DNA]</scope>
    <source>
        <strain evidence="7 8">LH4</strain>
    </source>
</reference>